<evidence type="ECO:0000256" key="10">
    <source>
        <dbReference type="SAM" id="Phobius"/>
    </source>
</evidence>
<dbReference type="SUPFAM" id="SSF55874">
    <property type="entry name" value="ATPase domain of HSP90 chaperone/DNA topoisomerase II/histidine kinase"/>
    <property type="match status" value="1"/>
</dbReference>
<comment type="catalytic activity">
    <reaction evidence="1">
        <text>ATP + protein L-histidine = ADP + protein N-phospho-L-histidine.</text>
        <dbReference type="EC" id="2.7.13.3"/>
    </reaction>
</comment>
<evidence type="ECO:0000256" key="6">
    <source>
        <dbReference type="ARBA" id="ARBA00022692"/>
    </source>
</evidence>
<dbReference type="PANTHER" id="PTHR45436">
    <property type="entry name" value="SENSOR HISTIDINE KINASE YKOH"/>
    <property type="match status" value="1"/>
</dbReference>
<dbReference type="RefSeq" id="WP_354195210.1">
    <property type="nucleotide sequence ID" value="NZ_JBEPML010000008.1"/>
</dbReference>
<dbReference type="GO" id="GO:0016301">
    <property type="term" value="F:kinase activity"/>
    <property type="evidence" value="ECO:0007669"/>
    <property type="project" value="UniProtKB-KW"/>
</dbReference>
<accession>A0ABV2MZS5</accession>
<dbReference type="PANTHER" id="PTHR45436:SF5">
    <property type="entry name" value="SENSOR HISTIDINE KINASE TRCS"/>
    <property type="match status" value="1"/>
</dbReference>
<dbReference type="EMBL" id="JBEPML010000008">
    <property type="protein sequence ID" value="MET3792313.1"/>
    <property type="molecule type" value="Genomic_DNA"/>
</dbReference>
<evidence type="ECO:0000256" key="8">
    <source>
        <dbReference type="ARBA" id="ARBA00022989"/>
    </source>
</evidence>
<feature type="transmembrane region" description="Helical" evidence="10">
    <location>
        <begin position="167"/>
        <end position="190"/>
    </location>
</feature>
<evidence type="ECO:0000313" key="12">
    <source>
        <dbReference type="EMBL" id="MET3792313.1"/>
    </source>
</evidence>
<keyword evidence="7 12" id="KW-0418">Kinase</keyword>
<dbReference type="InterPro" id="IPR005467">
    <property type="entry name" value="His_kinase_dom"/>
</dbReference>
<organism evidence="12 13">
    <name type="scientific">Aquamicrobium terrae</name>
    <dbReference type="NCBI Taxonomy" id="1324945"/>
    <lineage>
        <taxon>Bacteria</taxon>
        <taxon>Pseudomonadati</taxon>
        <taxon>Pseudomonadota</taxon>
        <taxon>Alphaproteobacteria</taxon>
        <taxon>Hyphomicrobiales</taxon>
        <taxon>Phyllobacteriaceae</taxon>
        <taxon>Aquamicrobium</taxon>
    </lineage>
</organism>
<dbReference type="Gene3D" id="1.10.287.130">
    <property type="match status" value="1"/>
</dbReference>
<keyword evidence="13" id="KW-1185">Reference proteome</keyword>
<comment type="subcellular location">
    <subcellularLocation>
        <location evidence="2">Membrane</location>
    </subcellularLocation>
</comment>
<evidence type="ECO:0000256" key="4">
    <source>
        <dbReference type="ARBA" id="ARBA00022553"/>
    </source>
</evidence>
<dbReference type="Pfam" id="PF02518">
    <property type="entry name" value="HATPase_c"/>
    <property type="match status" value="1"/>
</dbReference>
<evidence type="ECO:0000256" key="1">
    <source>
        <dbReference type="ARBA" id="ARBA00000085"/>
    </source>
</evidence>
<gene>
    <name evidence="12" type="ORF">ABID37_002530</name>
</gene>
<dbReference type="InterPro" id="IPR003594">
    <property type="entry name" value="HATPase_dom"/>
</dbReference>
<dbReference type="InterPro" id="IPR004358">
    <property type="entry name" value="Sig_transdc_His_kin-like_C"/>
</dbReference>
<dbReference type="InterPro" id="IPR036890">
    <property type="entry name" value="HATPase_C_sf"/>
</dbReference>
<evidence type="ECO:0000256" key="9">
    <source>
        <dbReference type="ARBA" id="ARBA00023136"/>
    </source>
</evidence>
<proteinExistence type="predicted"/>
<keyword evidence="9 10" id="KW-0472">Membrane</keyword>
<dbReference type="PRINTS" id="PR00344">
    <property type="entry name" value="BCTRLSENSOR"/>
</dbReference>
<protein>
    <recommendedName>
        <fullName evidence="3">histidine kinase</fullName>
        <ecNumber evidence="3">2.7.13.3</ecNumber>
    </recommendedName>
</protein>
<evidence type="ECO:0000256" key="7">
    <source>
        <dbReference type="ARBA" id="ARBA00022777"/>
    </source>
</evidence>
<dbReference type="Proteomes" id="UP001549076">
    <property type="component" value="Unassembled WGS sequence"/>
</dbReference>
<comment type="caution">
    <text evidence="12">The sequence shown here is derived from an EMBL/GenBank/DDBJ whole genome shotgun (WGS) entry which is preliminary data.</text>
</comment>
<dbReference type="InterPro" id="IPR050428">
    <property type="entry name" value="TCS_sensor_his_kinase"/>
</dbReference>
<evidence type="ECO:0000313" key="13">
    <source>
        <dbReference type="Proteomes" id="UP001549076"/>
    </source>
</evidence>
<sequence>MSGLSLRLRLALIGAGAVVLALAAAGAALSFLFGEHVERRAESEMLLQLDQVLAGLVMGPDGLALATQPVDPRFSRPYGGLYWQIDEGGRTLRSRSLWDQTLALPRDRPAGEEVRLHEVAGPDDTRLLAIERVVRLPARLGGGEARAAVAMDRAELSAARAAFVRDLVPYLAALALALIAAQVAQLAYGLRPLRRIHERVTALRAGQATRMGGAWPSEVHPLASEIDALLGAREADIARARARAGDLAHGLKTPLQALLGEAERLRGSGERSAADAIEEIADAMRIHVDRELARVRTVAASGGARADVATTVARVHAVLSRTPDGQKADWRFAVPTDLGVAVDPADLAEALGALAENAARHARSVVTIQAQEVAGYVRITIVDDGPGVPEEQLELISRRGRRLDERTPGDGLGIAIAADVAEAAGGKLELHNSAEGFVAVLDLPGTR</sequence>
<reference evidence="12 13" key="1">
    <citation type="submission" date="2024-06" db="EMBL/GenBank/DDBJ databases">
        <title>Genomic Encyclopedia of Type Strains, Phase IV (KMG-IV): sequencing the most valuable type-strain genomes for metagenomic binning, comparative biology and taxonomic classification.</title>
        <authorList>
            <person name="Goeker M."/>
        </authorList>
    </citation>
    <scope>NUCLEOTIDE SEQUENCE [LARGE SCALE GENOMIC DNA]</scope>
    <source>
        <strain evidence="12 13">DSM 27865</strain>
    </source>
</reference>
<evidence type="ECO:0000256" key="3">
    <source>
        <dbReference type="ARBA" id="ARBA00012438"/>
    </source>
</evidence>
<keyword evidence="5" id="KW-0808">Transferase</keyword>
<dbReference type="Gene3D" id="3.30.565.10">
    <property type="entry name" value="Histidine kinase-like ATPase, C-terminal domain"/>
    <property type="match status" value="1"/>
</dbReference>
<feature type="domain" description="Histidine kinase" evidence="11">
    <location>
        <begin position="246"/>
        <end position="447"/>
    </location>
</feature>
<dbReference type="SMART" id="SM00387">
    <property type="entry name" value="HATPase_c"/>
    <property type="match status" value="1"/>
</dbReference>
<dbReference type="EC" id="2.7.13.3" evidence="3"/>
<evidence type="ECO:0000256" key="2">
    <source>
        <dbReference type="ARBA" id="ARBA00004370"/>
    </source>
</evidence>
<name>A0ABV2MZS5_9HYPH</name>
<keyword evidence="4" id="KW-0597">Phosphoprotein</keyword>
<evidence type="ECO:0000256" key="5">
    <source>
        <dbReference type="ARBA" id="ARBA00022679"/>
    </source>
</evidence>
<keyword evidence="6 10" id="KW-0812">Transmembrane</keyword>
<keyword evidence="8 10" id="KW-1133">Transmembrane helix</keyword>
<evidence type="ECO:0000259" key="11">
    <source>
        <dbReference type="PROSITE" id="PS50109"/>
    </source>
</evidence>
<dbReference type="PROSITE" id="PS50109">
    <property type="entry name" value="HIS_KIN"/>
    <property type="match status" value="1"/>
</dbReference>